<name>A0A9D2WQ72_9FIRM</name>
<evidence type="ECO:0000256" key="9">
    <source>
        <dbReference type="ARBA" id="ARBA00023027"/>
    </source>
</evidence>
<dbReference type="InterPro" id="IPR005248">
    <property type="entry name" value="NadD/NMNAT"/>
</dbReference>
<keyword evidence="14" id="KW-1185">Reference proteome</keyword>
<evidence type="ECO:0000256" key="5">
    <source>
        <dbReference type="ARBA" id="ARBA00022679"/>
    </source>
</evidence>
<dbReference type="NCBIfam" id="TIGR00482">
    <property type="entry name" value="nicotinate (nicotinamide) nucleotide adenylyltransferase"/>
    <property type="match status" value="1"/>
</dbReference>
<dbReference type="FunFam" id="3.40.50.620:FF:000039">
    <property type="entry name" value="Probable nicotinate-nucleotide adenylyltransferase"/>
    <property type="match status" value="1"/>
</dbReference>
<dbReference type="InterPro" id="IPR014729">
    <property type="entry name" value="Rossmann-like_a/b/a_fold"/>
</dbReference>
<keyword evidence="6 11" id="KW-0548">Nucleotidyltransferase</keyword>
<dbReference type="RefSeq" id="WP_161822048.1">
    <property type="nucleotide sequence ID" value="NZ_LSRS01000003.1"/>
</dbReference>
<dbReference type="NCBIfam" id="NF000840">
    <property type="entry name" value="PRK00071.1-3"/>
    <property type="match status" value="1"/>
</dbReference>
<dbReference type="Proteomes" id="UP000798488">
    <property type="component" value="Unassembled WGS sequence"/>
</dbReference>
<dbReference type="Gene3D" id="3.40.50.620">
    <property type="entry name" value="HUPs"/>
    <property type="match status" value="1"/>
</dbReference>
<keyword evidence="9 11" id="KW-0520">NAD</keyword>
<dbReference type="Pfam" id="PF01467">
    <property type="entry name" value="CTP_transf_like"/>
    <property type="match status" value="1"/>
</dbReference>
<dbReference type="EMBL" id="LSRS01000003">
    <property type="protein sequence ID" value="KAF1085607.1"/>
    <property type="molecule type" value="Genomic_DNA"/>
</dbReference>
<comment type="caution">
    <text evidence="13">The sequence shown here is derived from an EMBL/GenBank/DDBJ whole genome shotgun (WGS) entry which is preliminary data.</text>
</comment>
<dbReference type="OrthoDB" id="5295945at2"/>
<accession>A0A9D2WQ72</accession>
<gene>
    <name evidence="11 13" type="primary">nadD</name>
    <name evidence="13" type="ORF">SPSYN_01750</name>
</gene>
<sequence length="213" mass="24271">MNIRLEQPEKKRIGLMGGTFDPVHYGHLVAAEEARYQFAMEKVIFIPASKPPHKSRNDISTPEQRLEMTKIAVSSNPYFTTSDIEIKRAGLSYTIDTVQAMKQANPDWEIYFITGADAILDILTWKNVEGLLEECFFVAATRPGFKLESVECKLGRLSKEALARIKTIEVPSLAISSTNIRQRVREGRPIKYLLPDEVEKFIYQNNLYLSASW</sequence>
<dbReference type="HAMAP" id="MF_00244">
    <property type="entry name" value="NaMN_adenylyltr"/>
    <property type="match status" value="1"/>
</dbReference>
<evidence type="ECO:0000256" key="2">
    <source>
        <dbReference type="ARBA" id="ARBA00005019"/>
    </source>
</evidence>
<reference evidence="13" key="1">
    <citation type="submission" date="2016-02" db="EMBL/GenBank/DDBJ databases">
        <title>Draft Genome Sequence of Sporotomaculum syntrophicum Strain FB, a Syntrophic Benzoate Degrader.</title>
        <authorList>
            <person name="Nobu M.K."/>
            <person name="Narihiro T."/>
            <person name="Qiu Y.-L."/>
            <person name="Ohashi A."/>
            <person name="Liu W.-T."/>
            <person name="Yuji S."/>
        </authorList>
    </citation>
    <scope>NUCLEOTIDE SEQUENCE</scope>
    <source>
        <strain evidence="13">FB</strain>
    </source>
</reference>
<evidence type="ECO:0000256" key="1">
    <source>
        <dbReference type="ARBA" id="ARBA00002324"/>
    </source>
</evidence>
<evidence type="ECO:0000256" key="3">
    <source>
        <dbReference type="ARBA" id="ARBA00009014"/>
    </source>
</evidence>
<comment type="similarity">
    <text evidence="3 11">Belongs to the NadD family.</text>
</comment>
<dbReference type="EC" id="2.7.7.18" evidence="11"/>
<dbReference type="InterPro" id="IPR004821">
    <property type="entry name" value="Cyt_trans-like"/>
</dbReference>
<comment type="catalytic activity">
    <reaction evidence="10 11">
        <text>nicotinate beta-D-ribonucleotide + ATP + H(+) = deamido-NAD(+) + diphosphate</text>
        <dbReference type="Rhea" id="RHEA:22860"/>
        <dbReference type="ChEBI" id="CHEBI:15378"/>
        <dbReference type="ChEBI" id="CHEBI:30616"/>
        <dbReference type="ChEBI" id="CHEBI:33019"/>
        <dbReference type="ChEBI" id="CHEBI:57502"/>
        <dbReference type="ChEBI" id="CHEBI:58437"/>
        <dbReference type="EC" id="2.7.7.18"/>
    </reaction>
</comment>
<protein>
    <recommendedName>
        <fullName evidence="11">Probable nicotinate-nucleotide adenylyltransferase</fullName>
        <ecNumber evidence="11">2.7.7.18</ecNumber>
    </recommendedName>
    <alternativeName>
        <fullName evidence="11">Deamido-NAD(+) diphosphorylase</fullName>
    </alternativeName>
    <alternativeName>
        <fullName evidence="11">Deamido-NAD(+) pyrophosphorylase</fullName>
    </alternativeName>
    <alternativeName>
        <fullName evidence="11">Nicotinate mononucleotide adenylyltransferase</fullName>
        <shortName evidence="11">NaMN adenylyltransferase</shortName>
    </alternativeName>
</protein>
<keyword evidence="4 11" id="KW-0662">Pyridine nucleotide biosynthesis</keyword>
<dbReference type="GO" id="GO:0009435">
    <property type="term" value="P:NAD+ biosynthetic process"/>
    <property type="evidence" value="ECO:0007669"/>
    <property type="project" value="UniProtKB-UniRule"/>
</dbReference>
<dbReference type="NCBIfam" id="TIGR00125">
    <property type="entry name" value="cyt_tran_rel"/>
    <property type="match status" value="1"/>
</dbReference>
<dbReference type="PANTHER" id="PTHR39321">
    <property type="entry name" value="NICOTINATE-NUCLEOTIDE ADENYLYLTRANSFERASE-RELATED"/>
    <property type="match status" value="1"/>
</dbReference>
<evidence type="ECO:0000256" key="8">
    <source>
        <dbReference type="ARBA" id="ARBA00022840"/>
    </source>
</evidence>
<organism evidence="13 14">
    <name type="scientific">Sporotomaculum syntrophicum</name>
    <dbReference type="NCBI Taxonomy" id="182264"/>
    <lineage>
        <taxon>Bacteria</taxon>
        <taxon>Bacillati</taxon>
        <taxon>Bacillota</taxon>
        <taxon>Clostridia</taxon>
        <taxon>Eubacteriales</taxon>
        <taxon>Desulfallaceae</taxon>
        <taxon>Sporotomaculum</taxon>
    </lineage>
</organism>
<dbReference type="AlphaFoldDB" id="A0A9D2WQ72"/>
<evidence type="ECO:0000256" key="10">
    <source>
        <dbReference type="ARBA" id="ARBA00048721"/>
    </source>
</evidence>
<evidence type="ECO:0000256" key="4">
    <source>
        <dbReference type="ARBA" id="ARBA00022642"/>
    </source>
</evidence>
<dbReference type="PANTHER" id="PTHR39321:SF3">
    <property type="entry name" value="PHOSPHOPANTETHEINE ADENYLYLTRANSFERASE"/>
    <property type="match status" value="1"/>
</dbReference>
<comment type="pathway">
    <text evidence="2 11">Cofactor biosynthesis; NAD(+) biosynthesis; deamido-NAD(+) from nicotinate D-ribonucleotide: step 1/1.</text>
</comment>
<dbReference type="SUPFAM" id="SSF52374">
    <property type="entry name" value="Nucleotidylyl transferase"/>
    <property type="match status" value="1"/>
</dbReference>
<dbReference type="GO" id="GO:0005524">
    <property type="term" value="F:ATP binding"/>
    <property type="evidence" value="ECO:0007669"/>
    <property type="project" value="UniProtKB-KW"/>
</dbReference>
<keyword evidence="5 11" id="KW-0808">Transferase</keyword>
<evidence type="ECO:0000313" key="14">
    <source>
        <dbReference type="Proteomes" id="UP000798488"/>
    </source>
</evidence>
<evidence type="ECO:0000256" key="7">
    <source>
        <dbReference type="ARBA" id="ARBA00022741"/>
    </source>
</evidence>
<dbReference type="CDD" id="cd02165">
    <property type="entry name" value="NMNAT"/>
    <property type="match status" value="1"/>
</dbReference>
<dbReference type="GO" id="GO:0004515">
    <property type="term" value="F:nicotinate-nucleotide adenylyltransferase activity"/>
    <property type="evidence" value="ECO:0007669"/>
    <property type="project" value="UniProtKB-UniRule"/>
</dbReference>
<feature type="domain" description="Cytidyltransferase-like" evidence="12">
    <location>
        <begin position="15"/>
        <end position="183"/>
    </location>
</feature>
<evidence type="ECO:0000256" key="6">
    <source>
        <dbReference type="ARBA" id="ARBA00022695"/>
    </source>
</evidence>
<evidence type="ECO:0000256" key="11">
    <source>
        <dbReference type="HAMAP-Rule" id="MF_00244"/>
    </source>
</evidence>
<keyword evidence="7 11" id="KW-0547">Nucleotide-binding</keyword>
<proteinExistence type="inferred from homology"/>
<evidence type="ECO:0000259" key="12">
    <source>
        <dbReference type="Pfam" id="PF01467"/>
    </source>
</evidence>
<comment type="function">
    <text evidence="1 11">Catalyzes the reversible adenylation of nicotinate mononucleotide (NaMN) to nicotinic acid adenine dinucleotide (NaAD).</text>
</comment>
<evidence type="ECO:0000313" key="13">
    <source>
        <dbReference type="EMBL" id="KAF1085607.1"/>
    </source>
</evidence>
<keyword evidence="8 11" id="KW-0067">ATP-binding</keyword>